<reference evidence="4" key="1">
    <citation type="submission" date="2016-10" db="EMBL/GenBank/DDBJ databases">
        <authorList>
            <person name="Varghese N."/>
            <person name="Submissions S."/>
        </authorList>
    </citation>
    <scope>NUCLEOTIDE SEQUENCE [LARGE SCALE GENOMIC DNA]</scope>
    <source>
        <strain evidence="4">DSM 10146</strain>
    </source>
</reference>
<accession>A0A1G7AIC5</accession>
<keyword evidence="4" id="KW-1185">Reference proteome</keyword>
<name>A0A1G7AIC5_9RHOB</name>
<keyword evidence="2" id="KW-0812">Transmembrane</keyword>
<proteinExistence type="predicted"/>
<feature type="transmembrane region" description="Helical" evidence="2">
    <location>
        <begin position="47"/>
        <end position="67"/>
    </location>
</feature>
<feature type="transmembrane region" description="Helical" evidence="2">
    <location>
        <begin position="73"/>
        <end position="94"/>
    </location>
</feature>
<keyword evidence="2" id="KW-0472">Membrane</keyword>
<dbReference type="EMBL" id="FNAV01000001">
    <property type="protein sequence ID" value="SDE14463.1"/>
    <property type="molecule type" value="Genomic_DNA"/>
</dbReference>
<keyword evidence="2" id="KW-1133">Transmembrane helix</keyword>
<gene>
    <name evidence="3" type="ORF">SAMN04488105_101165</name>
</gene>
<dbReference type="AlphaFoldDB" id="A0A1G7AIC5"/>
<evidence type="ECO:0000256" key="2">
    <source>
        <dbReference type="SAM" id="Phobius"/>
    </source>
</evidence>
<protein>
    <submittedName>
        <fullName evidence="3">Uncharacterized protein</fullName>
    </submittedName>
</protein>
<dbReference type="Proteomes" id="UP000198994">
    <property type="component" value="Unassembled WGS sequence"/>
</dbReference>
<sequence>MSEARFSRTPPVAVTGLCEVTSGPKGRGSSASDEEPREARRALPRGAGFGIASAFGGLGIATGITVWAACGGVVLAIFAWLLTPALLLGALYAATVPPDENDAQDGDATTPH</sequence>
<feature type="region of interest" description="Disordered" evidence="1">
    <location>
        <begin position="1"/>
        <end position="42"/>
    </location>
</feature>
<evidence type="ECO:0000313" key="3">
    <source>
        <dbReference type="EMBL" id="SDE14463.1"/>
    </source>
</evidence>
<evidence type="ECO:0000256" key="1">
    <source>
        <dbReference type="SAM" id="MobiDB-lite"/>
    </source>
</evidence>
<dbReference type="STRING" id="282683.SAMN04488105_101165"/>
<evidence type="ECO:0000313" key="4">
    <source>
        <dbReference type="Proteomes" id="UP000198994"/>
    </source>
</evidence>
<organism evidence="3 4">
    <name type="scientific">Salipiger thiooxidans</name>
    <dbReference type="NCBI Taxonomy" id="282683"/>
    <lineage>
        <taxon>Bacteria</taxon>
        <taxon>Pseudomonadati</taxon>
        <taxon>Pseudomonadota</taxon>
        <taxon>Alphaproteobacteria</taxon>
        <taxon>Rhodobacterales</taxon>
        <taxon>Roseobacteraceae</taxon>
        <taxon>Salipiger</taxon>
    </lineage>
</organism>